<sequence length="409" mass="46846">MPAGLSAVAMSYTISKDNTAGDSFRHDCLLEEWGQKKQRHSSQRQSRMRQTGSLHRMTPAELTYQGENEHMMRSRLEINPEEQPLADDNGQHFSDLSLDQQQIDSGDDDARAAELRESKRWERMRNRMRTQEAADEAADRAAKLDARRAAEVKEMRRQQRKALEMAEEERMLAARNNDTTMDAPDYYDNDDSASLGPYSLRDSLYAAARPTPQSDTEYSTLTSTPPFSTPPEIREVVRPPPAFERSQTSPFDDDIDLSRGASQVDNAGIPLSFPERAQSRGSPDPIDFLSLSRAARRDQERQLSEGWNSQDDYEDDDEADYGLLYSGYQDSGNYPPPRRRYRTGTREALPLYYNQQRSTRPLDSSYYVRESLSSGPRFDTEVKTSTVYTAKDVKYSNIPHRYRDSDFAY</sequence>
<keyword evidence="2" id="KW-1185">Reference proteome</keyword>
<comment type="caution">
    <text evidence="1">The sequence shown here is derived from an EMBL/GenBank/DDBJ whole genome shotgun (WGS) entry which is preliminary data.</text>
</comment>
<reference evidence="1 2" key="1">
    <citation type="journal article" date="2020" name="Phytopathology">
        <title>Genome Sequence Resources of Colletotrichum truncatum, C. plurivorum, C. musicola, and C. sojae: Four Species Pathogenic to Soybean (Glycine max).</title>
        <authorList>
            <person name="Rogerio F."/>
            <person name="Boufleur T.R."/>
            <person name="Ciampi-Guillardi M."/>
            <person name="Sukno S.A."/>
            <person name="Thon M.R."/>
            <person name="Massola Junior N.S."/>
            <person name="Baroncelli R."/>
        </authorList>
    </citation>
    <scope>NUCLEOTIDE SEQUENCE [LARGE SCALE GENOMIC DNA]</scope>
    <source>
        <strain evidence="1 2">CMES1059</strain>
    </source>
</reference>
<accession>A0ACC3YEP7</accession>
<protein>
    <submittedName>
        <fullName evidence="1">Uncharacterized protein</fullName>
    </submittedName>
</protein>
<evidence type="ECO:0000313" key="2">
    <source>
        <dbReference type="Proteomes" id="UP000805649"/>
    </source>
</evidence>
<organism evidence="1 2">
    <name type="scientific">Colletotrichum truncatum</name>
    <name type="common">Anthracnose fungus</name>
    <name type="synonym">Colletotrichum capsici</name>
    <dbReference type="NCBI Taxonomy" id="5467"/>
    <lineage>
        <taxon>Eukaryota</taxon>
        <taxon>Fungi</taxon>
        <taxon>Dikarya</taxon>
        <taxon>Ascomycota</taxon>
        <taxon>Pezizomycotina</taxon>
        <taxon>Sordariomycetes</taxon>
        <taxon>Hypocreomycetidae</taxon>
        <taxon>Glomerellales</taxon>
        <taxon>Glomerellaceae</taxon>
        <taxon>Colletotrichum</taxon>
        <taxon>Colletotrichum truncatum species complex</taxon>
    </lineage>
</organism>
<name>A0ACC3YEP7_COLTU</name>
<evidence type="ECO:0000313" key="1">
    <source>
        <dbReference type="EMBL" id="KAL0930337.1"/>
    </source>
</evidence>
<proteinExistence type="predicted"/>
<dbReference type="EMBL" id="VUJX02000011">
    <property type="protein sequence ID" value="KAL0930337.1"/>
    <property type="molecule type" value="Genomic_DNA"/>
</dbReference>
<dbReference type="Proteomes" id="UP000805649">
    <property type="component" value="Unassembled WGS sequence"/>
</dbReference>
<gene>
    <name evidence="1" type="ORF">CTRU02_214412</name>
</gene>